<dbReference type="Proteomes" id="UP001054837">
    <property type="component" value="Unassembled WGS sequence"/>
</dbReference>
<reference evidence="1 2" key="1">
    <citation type="submission" date="2021-06" db="EMBL/GenBank/DDBJ databases">
        <title>Caerostris darwini draft genome.</title>
        <authorList>
            <person name="Kono N."/>
            <person name="Arakawa K."/>
        </authorList>
    </citation>
    <scope>NUCLEOTIDE SEQUENCE [LARGE SCALE GENOMIC DNA]</scope>
</reference>
<organism evidence="1 2">
    <name type="scientific">Caerostris darwini</name>
    <dbReference type="NCBI Taxonomy" id="1538125"/>
    <lineage>
        <taxon>Eukaryota</taxon>
        <taxon>Metazoa</taxon>
        <taxon>Ecdysozoa</taxon>
        <taxon>Arthropoda</taxon>
        <taxon>Chelicerata</taxon>
        <taxon>Arachnida</taxon>
        <taxon>Araneae</taxon>
        <taxon>Araneomorphae</taxon>
        <taxon>Entelegynae</taxon>
        <taxon>Araneoidea</taxon>
        <taxon>Araneidae</taxon>
        <taxon>Caerostris</taxon>
    </lineage>
</organism>
<sequence>MTLEGRGIFSFVIPHPLTSIKGGAWCGYRKKGIDAKRFGNRSPIFNATNPENLSFPPLPLYNLFWKNFSKLLSSLGRPTSFCDKSLGHLQGNQPLPQFNNQCYEQYLTWLSKFPSSSFIINGEGGAVPSIHGGAPNPNTTSWFCGRKLNVSLVERLLKCVSPQSSPLIINELRTCRRGSLNYCSRVSAIGDLTSLVCRTCELSRRAMR</sequence>
<comment type="caution">
    <text evidence="1">The sequence shown here is derived from an EMBL/GenBank/DDBJ whole genome shotgun (WGS) entry which is preliminary data.</text>
</comment>
<dbReference type="EMBL" id="BPLQ01000639">
    <property type="protein sequence ID" value="GIX73673.1"/>
    <property type="molecule type" value="Genomic_DNA"/>
</dbReference>
<proteinExistence type="predicted"/>
<evidence type="ECO:0000313" key="2">
    <source>
        <dbReference type="Proteomes" id="UP001054837"/>
    </source>
</evidence>
<accession>A0AAV4MMU7</accession>
<protein>
    <recommendedName>
        <fullName evidence="3">LAGLIDADG homing endonuclease</fullName>
    </recommendedName>
</protein>
<name>A0AAV4MMU7_9ARAC</name>
<keyword evidence="2" id="KW-1185">Reference proteome</keyword>
<gene>
    <name evidence="1" type="ORF">CDAR_282431</name>
</gene>
<dbReference type="AlphaFoldDB" id="A0AAV4MMU7"/>
<evidence type="ECO:0008006" key="3">
    <source>
        <dbReference type="Google" id="ProtNLM"/>
    </source>
</evidence>
<evidence type="ECO:0000313" key="1">
    <source>
        <dbReference type="EMBL" id="GIX73673.1"/>
    </source>
</evidence>